<evidence type="ECO:0000256" key="13">
    <source>
        <dbReference type="ARBA" id="ARBA00022723"/>
    </source>
</evidence>
<evidence type="ECO:0000256" key="1">
    <source>
        <dbReference type="ARBA" id="ARBA00001920"/>
    </source>
</evidence>
<keyword evidence="21" id="KW-0486">Methionine biosynthesis</keyword>
<protein>
    <submittedName>
        <fullName evidence="30">Bifunctional aspartate kinase/homoserine dehydrogenase I</fullName>
        <ecNumber evidence="30">1.1.1.3</ecNumber>
        <ecNumber evidence="30">2.7.2.4</ecNumber>
    </submittedName>
</protein>
<dbReference type="Gene3D" id="3.30.360.10">
    <property type="entry name" value="Dihydrodipicolinate Reductase, domain 2"/>
    <property type="match status" value="1"/>
</dbReference>
<keyword evidence="31" id="KW-1185">Reference proteome</keyword>
<dbReference type="GO" id="GO:0005524">
    <property type="term" value="F:ATP binding"/>
    <property type="evidence" value="ECO:0007669"/>
    <property type="project" value="UniProtKB-KW"/>
</dbReference>
<dbReference type="InterPro" id="IPR001048">
    <property type="entry name" value="Asp/Glu/Uridylate_kinase"/>
</dbReference>
<evidence type="ECO:0000256" key="6">
    <source>
        <dbReference type="ARBA" id="ARBA00005139"/>
    </source>
</evidence>
<dbReference type="UniPathway" id="UPA00050">
    <property type="reaction ID" value="UER00063"/>
</dbReference>
<evidence type="ECO:0000256" key="4">
    <source>
        <dbReference type="ARBA" id="ARBA00005056"/>
    </source>
</evidence>
<dbReference type="PANTHER" id="PTHR43070:SF3">
    <property type="entry name" value="HOMOSERINE DEHYDROGENASE"/>
    <property type="match status" value="1"/>
</dbReference>
<dbReference type="EC" id="1.1.1.3" evidence="30"/>
<sequence>MLRILKFGGSSLYDINRIRNAVDIVNQQRKDAEVAVVVSALGGVTDELIALMSLASDADAAWQERFDLLKKRHESTLAALEPVDADEQKERIAHLLTALEAELSALQGQGKISPRQSDRVVSYGERLSSNIFAAALKATGAESGAYESHKLVRTNNRFGDADVDTITTIRQIRQALHPLNNLVPVVTGFIGSTSDNEITTLGRSGSDYTASLLGEALDAHEVQIWTDVNGVLTADPDIVPTAVTIPQLHYSEIAEMSHFGAKVLHPRTVLPLQARNIPILIKNTMSPEARGTVITRDYQATSGRLRSVSVKKNIMVIALRSRGLDRIHELSLRTLKALDRHGVQVHFQAAASSDYGITVVVPADEAESTREALLEEFETEHENGLIDTPQLLDQVSMVTVIGEKLERDLGISGAVLSVLGENGIAPLAMAKGLANRHLSLLLYNREAEMAVRLLNDHFCIHTHRVRLFVAGTGAIGSKLLELLGELEDPKVDLSIIGACDTDKMAWHPSGIPAAKVKERIRQGQKTDWGFIVDHLIKEYPYRTVFVDATGDAEVARKYPQLLSAGIHIVTPSKRANSFEQEYFDTLMSYTVNKNTHYLYEATVGAGMPVIQTIKDLRRSGDEVRAVSGVVSGTMTYLFAGLEQGIPFDQIIRSVLREGISEPDPRDDLSGEDVARKFLILARTSGFRVEREDVSVEDVIPAGMKSLSLDAFFEKLPEENASWADRVAEASARGEVLRYTGHLENGAIRVGIESVPKKSSLGTLQGTNNLLLFKTRRYSDQPLIIQGPGAGREVTAAGVLADIQKISRRLLK</sequence>
<evidence type="ECO:0000259" key="29">
    <source>
        <dbReference type="Pfam" id="PF03447"/>
    </source>
</evidence>
<dbReference type="InterPro" id="IPR011147">
    <property type="entry name" value="Bifunc_Aspkin/hSer_DH"/>
</dbReference>
<evidence type="ECO:0000256" key="11">
    <source>
        <dbReference type="ARBA" id="ARBA00022679"/>
    </source>
</evidence>
<comment type="pathway">
    <text evidence="4">Amino-acid biosynthesis; L-threonine biosynthesis; L-threonine from L-aspartate: step 3/5.</text>
</comment>
<dbReference type="SUPFAM" id="SSF55021">
    <property type="entry name" value="ACT-like"/>
    <property type="match status" value="2"/>
</dbReference>
<dbReference type="GO" id="GO:0050661">
    <property type="term" value="F:NADP binding"/>
    <property type="evidence" value="ECO:0007669"/>
    <property type="project" value="InterPro"/>
</dbReference>
<comment type="subunit">
    <text evidence="9">Homotetramer.</text>
</comment>
<evidence type="ECO:0000256" key="10">
    <source>
        <dbReference type="ARBA" id="ARBA00022605"/>
    </source>
</evidence>
<organism evidence="30 31">
    <name type="scientific">Natronogracilivirga saccharolytica</name>
    <dbReference type="NCBI Taxonomy" id="2812953"/>
    <lineage>
        <taxon>Bacteria</taxon>
        <taxon>Pseudomonadati</taxon>
        <taxon>Balneolota</taxon>
        <taxon>Balneolia</taxon>
        <taxon>Balneolales</taxon>
        <taxon>Cyclonatronaceae</taxon>
        <taxon>Natronogracilivirga</taxon>
    </lineage>
</organism>
<comment type="pathway">
    <text evidence="3">Amino-acid biosynthesis; L-methionine biosynthesis via de novo pathway; L-homoserine from L-aspartate: step 1/3.</text>
</comment>
<dbReference type="GO" id="GO:0009086">
    <property type="term" value="P:methionine biosynthetic process"/>
    <property type="evidence" value="ECO:0007669"/>
    <property type="project" value="UniProtKB-KW"/>
</dbReference>
<evidence type="ECO:0000256" key="26">
    <source>
        <dbReference type="ARBA" id="ARBA00049031"/>
    </source>
</evidence>
<evidence type="ECO:0000256" key="14">
    <source>
        <dbReference type="ARBA" id="ARBA00022741"/>
    </source>
</evidence>
<evidence type="ECO:0000259" key="27">
    <source>
        <dbReference type="Pfam" id="PF00696"/>
    </source>
</evidence>
<keyword evidence="14" id="KW-0547">Nucleotide-binding</keyword>
<dbReference type="GO" id="GO:0009089">
    <property type="term" value="P:lysine biosynthetic process via diaminopimelate"/>
    <property type="evidence" value="ECO:0007669"/>
    <property type="project" value="UniProtKB-UniPathway"/>
</dbReference>
<evidence type="ECO:0000259" key="28">
    <source>
        <dbReference type="Pfam" id="PF00742"/>
    </source>
</evidence>
<comment type="pathway">
    <text evidence="6">Amino-acid biosynthesis; L-threonine biosynthesis; L-threonine from L-aspartate: step 1/5.</text>
</comment>
<evidence type="ECO:0000256" key="7">
    <source>
        <dbReference type="ARBA" id="ARBA00007952"/>
    </source>
</evidence>
<dbReference type="InterPro" id="IPR036291">
    <property type="entry name" value="NAD(P)-bd_dom_sf"/>
</dbReference>
<dbReference type="GO" id="GO:0046872">
    <property type="term" value="F:metal ion binding"/>
    <property type="evidence" value="ECO:0007669"/>
    <property type="project" value="UniProtKB-KW"/>
</dbReference>
<dbReference type="UniPathway" id="UPA00051">
    <property type="reaction ID" value="UER00462"/>
</dbReference>
<dbReference type="NCBIfam" id="TIGR00657">
    <property type="entry name" value="asp_kinases"/>
    <property type="match status" value="1"/>
</dbReference>
<evidence type="ECO:0000256" key="17">
    <source>
        <dbReference type="ARBA" id="ARBA00022857"/>
    </source>
</evidence>
<comment type="catalytic activity">
    <reaction evidence="24">
        <text>L-aspartate + ATP = 4-phospho-L-aspartate + ADP</text>
        <dbReference type="Rhea" id="RHEA:23776"/>
        <dbReference type="ChEBI" id="CHEBI:29991"/>
        <dbReference type="ChEBI" id="CHEBI:30616"/>
        <dbReference type="ChEBI" id="CHEBI:57535"/>
        <dbReference type="ChEBI" id="CHEBI:456216"/>
        <dbReference type="EC" id="2.7.2.4"/>
    </reaction>
    <physiologicalReaction direction="left-to-right" evidence="24">
        <dbReference type="Rhea" id="RHEA:23777"/>
    </physiologicalReaction>
</comment>
<evidence type="ECO:0000256" key="16">
    <source>
        <dbReference type="ARBA" id="ARBA00022840"/>
    </source>
</evidence>
<evidence type="ECO:0000256" key="22">
    <source>
        <dbReference type="ARBA" id="ARBA00023268"/>
    </source>
</evidence>
<keyword evidence="10" id="KW-0028">Amino-acid biosynthesis</keyword>
<evidence type="ECO:0000256" key="25">
    <source>
        <dbReference type="ARBA" id="ARBA00048841"/>
    </source>
</evidence>
<keyword evidence="12" id="KW-0791">Threonine biosynthesis</keyword>
<dbReference type="Gene3D" id="3.40.50.720">
    <property type="entry name" value="NAD(P)-binding Rossmann-like Domain"/>
    <property type="match status" value="1"/>
</dbReference>
<evidence type="ECO:0000256" key="12">
    <source>
        <dbReference type="ARBA" id="ARBA00022697"/>
    </source>
</evidence>
<dbReference type="Gene3D" id="3.40.1160.10">
    <property type="entry name" value="Acetylglutamate kinase-like"/>
    <property type="match status" value="1"/>
</dbReference>
<evidence type="ECO:0000256" key="21">
    <source>
        <dbReference type="ARBA" id="ARBA00023167"/>
    </source>
</evidence>
<keyword evidence="19" id="KW-0520">NAD</keyword>
<proteinExistence type="inferred from homology"/>
<dbReference type="SUPFAM" id="SSF55347">
    <property type="entry name" value="Glyceraldehyde-3-phosphate dehydrogenase-like, C-terminal domain"/>
    <property type="match status" value="1"/>
</dbReference>
<dbReference type="InterPro" id="IPR001341">
    <property type="entry name" value="Asp_kinase"/>
</dbReference>
<comment type="caution">
    <text evidence="30">The sequence shown here is derived from an EMBL/GenBank/DDBJ whole genome shotgun (WGS) entry which is preliminary data.</text>
</comment>
<dbReference type="GO" id="GO:0004072">
    <property type="term" value="F:aspartate kinase activity"/>
    <property type="evidence" value="ECO:0007669"/>
    <property type="project" value="UniProtKB-EC"/>
</dbReference>
<dbReference type="InterPro" id="IPR005106">
    <property type="entry name" value="Asp/hSer_DH_NAD-bd"/>
</dbReference>
<dbReference type="Pfam" id="PF00696">
    <property type="entry name" value="AA_kinase"/>
    <property type="match status" value="1"/>
</dbReference>
<evidence type="ECO:0000256" key="2">
    <source>
        <dbReference type="ARBA" id="ARBA00004766"/>
    </source>
</evidence>
<dbReference type="PIRSF" id="PIRSF000727">
    <property type="entry name" value="ThrA"/>
    <property type="match status" value="1"/>
</dbReference>
<evidence type="ECO:0000256" key="24">
    <source>
        <dbReference type="ARBA" id="ARBA00048561"/>
    </source>
</evidence>
<dbReference type="Pfam" id="PF00742">
    <property type="entry name" value="Homoserine_dh"/>
    <property type="match status" value="1"/>
</dbReference>
<evidence type="ECO:0000256" key="8">
    <source>
        <dbReference type="ARBA" id="ARBA00010046"/>
    </source>
</evidence>
<evidence type="ECO:0000256" key="18">
    <source>
        <dbReference type="ARBA" id="ARBA00023002"/>
    </source>
</evidence>
<feature type="domain" description="Aspartate/homoserine dehydrogenase NAD-binding" evidence="29">
    <location>
        <begin position="471"/>
        <end position="600"/>
    </location>
</feature>
<dbReference type="CDD" id="cd04243">
    <property type="entry name" value="AAK_AK-HSDH-like"/>
    <property type="match status" value="1"/>
</dbReference>
<feature type="domain" description="Homoserine dehydrogenase catalytic" evidence="28">
    <location>
        <begin position="608"/>
        <end position="802"/>
    </location>
</feature>
<comment type="pathway">
    <text evidence="5">Amino-acid biosynthesis; L-methionine biosynthesis via de novo pathway; L-homoserine from L-aspartate: step 3/3.</text>
</comment>
<dbReference type="FunFam" id="3.30.360.10:FF:000006">
    <property type="entry name" value="Bifunctional aspartokinase/homoserine dehydrogenase"/>
    <property type="match status" value="1"/>
</dbReference>
<dbReference type="EMBL" id="JAFIDN010000010">
    <property type="protein sequence ID" value="MBP3193406.1"/>
    <property type="molecule type" value="Genomic_DNA"/>
</dbReference>
<keyword evidence="15 30" id="KW-0418">Kinase</keyword>
<evidence type="ECO:0000256" key="9">
    <source>
        <dbReference type="ARBA" id="ARBA00011881"/>
    </source>
</evidence>
<comment type="function">
    <text evidence="23">Bifunctional aspartate kinase and homoserine dehydrogenase that catalyzes the first and the third steps toward the synthesis of lysine, methionine and threonine from aspartate.</text>
</comment>
<keyword evidence="22" id="KW-0511">Multifunctional enzyme</keyword>
<reference evidence="30" key="1">
    <citation type="submission" date="2021-02" db="EMBL/GenBank/DDBJ databases">
        <title>Natronogracilivirga saccharolytica gen. nov. sp. nov. a new anaerobic, haloalkiliphilic carbohydrate-fermenting bacterium from soda lake and proposing of Cyclonatronumiaceae fam. nov. in the phylum Balneolaeota.</title>
        <authorList>
            <person name="Zhilina T.N."/>
            <person name="Sorokin D.Y."/>
            <person name="Zavarzina D.G."/>
            <person name="Toshchakov S.V."/>
            <person name="Kublanov I.V."/>
        </authorList>
    </citation>
    <scope>NUCLEOTIDE SEQUENCE</scope>
    <source>
        <strain evidence="30">Z-1702</strain>
    </source>
</reference>
<dbReference type="NCBIfam" id="NF006959">
    <property type="entry name" value="PRK09436.1"/>
    <property type="match status" value="1"/>
</dbReference>
<accession>A0A8J7SC44</accession>
<comment type="similarity">
    <text evidence="7">In the C-terminal section; belongs to the homoserine dehydrogenase family.</text>
</comment>
<comment type="catalytic activity">
    <reaction evidence="25">
        <text>L-homoserine + NADP(+) = L-aspartate 4-semialdehyde + NADPH + H(+)</text>
        <dbReference type="Rhea" id="RHEA:15761"/>
        <dbReference type="ChEBI" id="CHEBI:15378"/>
        <dbReference type="ChEBI" id="CHEBI:57476"/>
        <dbReference type="ChEBI" id="CHEBI:57783"/>
        <dbReference type="ChEBI" id="CHEBI:58349"/>
        <dbReference type="ChEBI" id="CHEBI:537519"/>
        <dbReference type="EC" id="1.1.1.3"/>
    </reaction>
    <physiologicalReaction direction="right-to-left" evidence="25">
        <dbReference type="Rhea" id="RHEA:15763"/>
    </physiologicalReaction>
</comment>
<dbReference type="SUPFAM" id="SSF51735">
    <property type="entry name" value="NAD(P)-binding Rossmann-fold domains"/>
    <property type="match status" value="1"/>
</dbReference>
<dbReference type="InterPro" id="IPR042199">
    <property type="entry name" value="AsparK_Bifunc_asparK/hSer_DH"/>
</dbReference>
<comment type="cofactor">
    <cofactor evidence="1">
        <name>a metal cation</name>
        <dbReference type="ChEBI" id="CHEBI:25213"/>
    </cofactor>
</comment>
<name>A0A8J7SC44_9BACT</name>
<keyword evidence="17" id="KW-0521">NADP</keyword>
<keyword evidence="20" id="KW-0915">Sodium</keyword>
<dbReference type="EC" id="2.7.2.4" evidence="30"/>
<keyword evidence="16" id="KW-0067">ATP-binding</keyword>
<evidence type="ECO:0000256" key="3">
    <source>
        <dbReference type="ARBA" id="ARBA00004986"/>
    </source>
</evidence>
<comment type="pathway">
    <text evidence="2">Amino-acid biosynthesis; L-lysine biosynthesis via DAP pathway; (S)-tetrahydrodipicolinate from L-aspartate: step 1/4.</text>
</comment>
<dbReference type="SUPFAM" id="SSF53633">
    <property type="entry name" value="Carbamate kinase-like"/>
    <property type="match status" value="1"/>
</dbReference>
<dbReference type="InterPro" id="IPR018042">
    <property type="entry name" value="Aspartate_kinase_CS"/>
</dbReference>
<comment type="catalytic activity">
    <reaction evidence="26">
        <text>L-homoserine + NAD(+) = L-aspartate 4-semialdehyde + NADH + H(+)</text>
        <dbReference type="Rhea" id="RHEA:15757"/>
        <dbReference type="ChEBI" id="CHEBI:15378"/>
        <dbReference type="ChEBI" id="CHEBI:57476"/>
        <dbReference type="ChEBI" id="CHEBI:57540"/>
        <dbReference type="ChEBI" id="CHEBI:57945"/>
        <dbReference type="ChEBI" id="CHEBI:537519"/>
        <dbReference type="EC" id="1.1.1.3"/>
    </reaction>
    <physiologicalReaction direction="right-to-left" evidence="26">
        <dbReference type="Rhea" id="RHEA:15759"/>
    </physiologicalReaction>
</comment>
<comment type="similarity">
    <text evidence="8">In the N-terminal section; belongs to the aspartokinase family.</text>
</comment>
<dbReference type="PROSITE" id="PS00324">
    <property type="entry name" value="ASPARTOKINASE"/>
    <property type="match status" value="1"/>
</dbReference>
<dbReference type="AlphaFoldDB" id="A0A8J7SC44"/>
<dbReference type="InterPro" id="IPR036393">
    <property type="entry name" value="AceGlu_kinase-like_sf"/>
</dbReference>
<dbReference type="Gene3D" id="1.20.120.1320">
    <property type="entry name" value="Aspartokinase, catalytic domain"/>
    <property type="match status" value="1"/>
</dbReference>
<gene>
    <name evidence="30" type="primary">thrA</name>
    <name evidence="30" type="ORF">NATSA_12075</name>
</gene>
<keyword evidence="18 30" id="KW-0560">Oxidoreductase</keyword>
<dbReference type="Pfam" id="PF03447">
    <property type="entry name" value="NAD_binding_3"/>
    <property type="match status" value="1"/>
</dbReference>
<dbReference type="GO" id="GO:0004412">
    <property type="term" value="F:homoserine dehydrogenase activity"/>
    <property type="evidence" value="ECO:0007669"/>
    <property type="project" value="UniProtKB-EC"/>
</dbReference>
<dbReference type="InterPro" id="IPR049638">
    <property type="entry name" value="AK-HD"/>
</dbReference>
<evidence type="ECO:0000313" key="30">
    <source>
        <dbReference type="EMBL" id="MBP3193406.1"/>
    </source>
</evidence>
<dbReference type="InterPro" id="IPR045865">
    <property type="entry name" value="ACT-like_dom_sf"/>
</dbReference>
<dbReference type="UniPathway" id="UPA00034">
    <property type="reaction ID" value="UER00015"/>
</dbReference>
<evidence type="ECO:0000256" key="19">
    <source>
        <dbReference type="ARBA" id="ARBA00023027"/>
    </source>
</evidence>
<dbReference type="CDD" id="cd04892">
    <property type="entry name" value="ACT_AK-like_2"/>
    <property type="match status" value="1"/>
</dbReference>
<keyword evidence="13" id="KW-0479">Metal-binding</keyword>
<dbReference type="RefSeq" id="WP_210512863.1">
    <property type="nucleotide sequence ID" value="NZ_JAFIDN010000010.1"/>
</dbReference>
<evidence type="ECO:0000313" key="31">
    <source>
        <dbReference type="Proteomes" id="UP000673975"/>
    </source>
</evidence>
<dbReference type="Gene3D" id="3.30.2130.10">
    <property type="entry name" value="VC0802-like"/>
    <property type="match status" value="1"/>
</dbReference>
<feature type="domain" description="Aspartate/glutamate/uridylate kinase" evidence="27">
    <location>
        <begin position="1"/>
        <end position="283"/>
    </location>
</feature>
<evidence type="ECO:0000256" key="20">
    <source>
        <dbReference type="ARBA" id="ARBA00023053"/>
    </source>
</evidence>
<dbReference type="GO" id="GO:0009090">
    <property type="term" value="P:homoserine biosynthetic process"/>
    <property type="evidence" value="ECO:0007669"/>
    <property type="project" value="UniProtKB-ARBA"/>
</dbReference>
<dbReference type="InterPro" id="IPR001342">
    <property type="entry name" value="HDH_cat"/>
</dbReference>
<dbReference type="PANTHER" id="PTHR43070">
    <property type="match status" value="1"/>
</dbReference>
<evidence type="ECO:0000256" key="5">
    <source>
        <dbReference type="ARBA" id="ARBA00005062"/>
    </source>
</evidence>
<dbReference type="GO" id="GO:0009088">
    <property type="term" value="P:threonine biosynthetic process"/>
    <property type="evidence" value="ECO:0007669"/>
    <property type="project" value="UniProtKB-UniPathway"/>
</dbReference>
<keyword evidence="11 30" id="KW-0808">Transferase</keyword>
<evidence type="ECO:0000256" key="15">
    <source>
        <dbReference type="ARBA" id="ARBA00022777"/>
    </source>
</evidence>
<evidence type="ECO:0000256" key="23">
    <source>
        <dbReference type="ARBA" id="ARBA00044938"/>
    </source>
</evidence>
<dbReference type="Proteomes" id="UP000673975">
    <property type="component" value="Unassembled WGS sequence"/>
</dbReference>